<dbReference type="CDD" id="cd02440">
    <property type="entry name" value="AdoMet_MTases"/>
    <property type="match status" value="1"/>
</dbReference>
<proteinExistence type="predicted"/>
<feature type="domain" description="Methyltransferase type 11" evidence="3">
    <location>
        <begin position="4"/>
        <end position="101"/>
    </location>
</feature>
<dbReference type="Gene3D" id="3.40.50.150">
    <property type="entry name" value="Vaccinia Virus protein VP39"/>
    <property type="match status" value="1"/>
</dbReference>
<dbReference type="PANTHER" id="PTHR44068:SF11">
    <property type="entry name" value="GERANYL DIPHOSPHATE 2-C-METHYLTRANSFERASE"/>
    <property type="match status" value="1"/>
</dbReference>
<evidence type="ECO:0000259" key="3">
    <source>
        <dbReference type="Pfam" id="PF08241"/>
    </source>
</evidence>
<dbReference type="PANTHER" id="PTHR44068">
    <property type="entry name" value="ZGC:194242"/>
    <property type="match status" value="1"/>
</dbReference>
<name>A0A6J4QUJ0_9ACTN</name>
<sequence length="201" mass="22167">MRVLDVGGGLGGPARNLASEIGCSVEVLDVTEEFCRAGEILTTRTGLGDLVSFRHASALDMPHPDASFDVVWMQHSSMNIADKERLYAEIHRVLRPGGHLALHEIMAGPVTPIHFPVPWARGPEISFLRPPEEVRALITGIGFEESAWMTRQRPPCDGLGNDSRQQTQRPESCHPSACTWCSAPTWGKCSRTWRVTCKRIG</sequence>
<evidence type="ECO:0000256" key="2">
    <source>
        <dbReference type="SAM" id="MobiDB-lite"/>
    </source>
</evidence>
<protein>
    <recommendedName>
        <fullName evidence="3">Methyltransferase type 11 domain-containing protein</fullName>
    </recommendedName>
</protein>
<dbReference type="SUPFAM" id="SSF53335">
    <property type="entry name" value="S-adenosyl-L-methionine-dependent methyltransferases"/>
    <property type="match status" value="1"/>
</dbReference>
<evidence type="ECO:0000256" key="1">
    <source>
        <dbReference type="ARBA" id="ARBA00022679"/>
    </source>
</evidence>
<keyword evidence="1" id="KW-0808">Transferase</keyword>
<dbReference type="EMBL" id="CADCVC010000218">
    <property type="protein sequence ID" value="CAA9452538.1"/>
    <property type="molecule type" value="Genomic_DNA"/>
</dbReference>
<reference evidence="4" key="1">
    <citation type="submission" date="2020-02" db="EMBL/GenBank/DDBJ databases">
        <authorList>
            <person name="Meier V. D."/>
        </authorList>
    </citation>
    <scope>NUCLEOTIDE SEQUENCE</scope>
    <source>
        <strain evidence="4">AVDCRST_MAG80</strain>
    </source>
</reference>
<dbReference type="InterPro" id="IPR029063">
    <property type="entry name" value="SAM-dependent_MTases_sf"/>
</dbReference>
<dbReference type="AlphaFoldDB" id="A0A6J4QUJ0"/>
<dbReference type="Pfam" id="PF08241">
    <property type="entry name" value="Methyltransf_11"/>
    <property type="match status" value="1"/>
</dbReference>
<organism evidence="4">
    <name type="scientific">uncultured Rubrobacteraceae bacterium</name>
    <dbReference type="NCBI Taxonomy" id="349277"/>
    <lineage>
        <taxon>Bacteria</taxon>
        <taxon>Bacillati</taxon>
        <taxon>Actinomycetota</taxon>
        <taxon>Rubrobacteria</taxon>
        <taxon>Rubrobacterales</taxon>
        <taxon>Rubrobacteraceae</taxon>
        <taxon>environmental samples</taxon>
    </lineage>
</organism>
<gene>
    <name evidence="4" type="ORF">AVDCRST_MAG80-2450</name>
</gene>
<dbReference type="GO" id="GO:0008757">
    <property type="term" value="F:S-adenosylmethionine-dependent methyltransferase activity"/>
    <property type="evidence" value="ECO:0007669"/>
    <property type="project" value="InterPro"/>
</dbReference>
<feature type="region of interest" description="Disordered" evidence="2">
    <location>
        <begin position="154"/>
        <end position="176"/>
    </location>
</feature>
<dbReference type="InterPro" id="IPR050447">
    <property type="entry name" value="Erg6_SMT_methyltransf"/>
</dbReference>
<evidence type="ECO:0000313" key="4">
    <source>
        <dbReference type="EMBL" id="CAA9452538.1"/>
    </source>
</evidence>
<accession>A0A6J4QUJ0</accession>
<dbReference type="InterPro" id="IPR013216">
    <property type="entry name" value="Methyltransf_11"/>
</dbReference>